<dbReference type="CDD" id="cd17470">
    <property type="entry name" value="T3SS_Flik_C"/>
    <property type="match status" value="1"/>
</dbReference>
<keyword evidence="3" id="KW-0969">Cilium</keyword>
<dbReference type="PANTHER" id="PTHR37533">
    <property type="entry name" value="FLAGELLAR HOOK-LENGTH CONTROL PROTEIN"/>
    <property type="match status" value="1"/>
</dbReference>
<gene>
    <name evidence="3" type="ORF">EKO24_017890</name>
</gene>
<evidence type="ECO:0000313" key="4">
    <source>
        <dbReference type="Proteomes" id="UP000733744"/>
    </source>
</evidence>
<feature type="compositionally biased region" description="Polar residues" evidence="1">
    <location>
        <begin position="521"/>
        <end position="542"/>
    </location>
</feature>
<keyword evidence="3" id="KW-0282">Flagellum</keyword>
<sequence length="578" mass="60244">MIIENANLSSLAPSSVTVENASTPLADGSVVSDGFSGALVAQIELLGNIKAGDSLPSQAQIQDTASLSSVAVLPDAKADTQDFAALLGNGLPLSYKTKDDVDHEAALAAVTDTLKYISTGATAVEKTAVVEQNVKNVMAMIVPAEQDVANVVSAPVPVRQNMTNTVVVAVPAPVPQSPTNSDTVTVSVQKNIANSSTSSASNEQNVENLIVVAAPAKQSMASVVSAEQNKKSVNIATAQIKQDTVEAVVLGADQSTKDIVMDDMAQSDSEQANDGGGKMRNEEDAQPATVKSNSESEGVGATITLPPVIQAEQVAAVNNLTPAAVVSDGATKTDGILPSFAKPLAGDGGSNQSTKILGESLQGGTLFSRMSAQDKQEFNLNYFQNSGQTEKAGQVDRQAFGLDGEKALPRVGADMLQPTRVSDNKTDVPAMTKPLSHPEWNKDLGERIVWMTNKAIPSAEIRLNPQHLGPISVRVDVTDDQATVAFTAQHAAVRETLEASIPKLREMMGTQQLNLADVSISQGSASDHGRSQSQNFAQTADGQGQGREAVVADGIDDVEQEIVNGRAVVSKGVLSIYA</sequence>
<dbReference type="InterPro" id="IPR021136">
    <property type="entry name" value="Flagellar_hook_control-like_C"/>
</dbReference>
<evidence type="ECO:0000259" key="2">
    <source>
        <dbReference type="Pfam" id="PF02120"/>
    </source>
</evidence>
<comment type="caution">
    <text evidence="3">The sequence shown here is derived from an EMBL/GenBank/DDBJ whole genome shotgun (WGS) entry which is preliminary data.</text>
</comment>
<dbReference type="InterPro" id="IPR052563">
    <property type="entry name" value="FliK"/>
</dbReference>
<accession>A0ABY3C750</accession>
<dbReference type="PANTHER" id="PTHR37533:SF2">
    <property type="entry name" value="FLAGELLAR HOOK-LENGTH CONTROL PROTEIN"/>
    <property type="match status" value="1"/>
</dbReference>
<dbReference type="Gene3D" id="3.30.750.140">
    <property type="match status" value="1"/>
</dbReference>
<keyword evidence="4" id="KW-1185">Reference proteome</keyword>
<feature type="region of interest" description="Disordered" evidence="1">
    <location>
        <begin position="521"/>
        <end position="545"/>
    </location>
</feature>
<dbReference type="InterPro" id="IPR038610">
    <property type="entry name" value="FliK-like_C_sf"/>
</dbReference>
<feature type="region of interest" description="Disordered" evidence="1">
    <location>
        <begin position="263"/>
        <end position="299"/>
    </location>
</feature>
<proteinExistence type="predicted"/>
<reference evidence="3 4" key="1">
    <citation type="journal article" date="2019" name="Antonie Van Leeuwenhoek">
        <title>Description of 'Ca. Methylobacter oryzae' KRF1, a novel species from the environmentally important Methylobacter clade 2.</title>
        <authorList>
            <person name="Khatri K."/>
            <person name="Mohite J.A."/>
            <person name="Pandit P.S."/>
            <person name="Bahulikar R."/>
            <person name="Rahalkar M.C."/>
        </authorList>
    </citation>
    <scope>NUCLEOTIDE SEQUENCE [LARGE SCALE GENOMIC DNA]</scope>
    <source>
        <strain evidence="3 4">KRF1</strain>
    </source>
</reference>
<evidence type="ECO:0000256" key="1">
    <source>
        <dbReference type="SAM" id="MobiDB-lite"/>
    </source>
</evidence>
<feature type="domain" description="Flagellar hook-length control protein-like C-terminal" evidence="2">
    <location>
        <begin position="446"/>
        <end position="527"/>
    </location>
</feature>
<dbReference type="Proteomes" id="UP000733744">
    <property type="component" value="Unassembled WGS sequence"/>
</dbReference>
<name>A0ABY3C750_9GAMM</name>
<dbReference type="RefSeq" id="WP_127027600.1">
    <property type="nucleotide sequence ID" value="NZ_RYFG02000115.1"/>
</dbReference>
<organism evidence="3 4">
    <name type="scientific">Candidatus Methylobacter oryzae</name>
    <dbReference type="NCBI Taxonomy" id="2497749"/>
    <lineage>
        <taxon>Bacteria</taxon>
        <taxon>Pseudomonadati</taxon>
        <taxon>Pseudomonadota</taxon>
        <taxon>Gammaproteobacteria</taxon>
        <taxon>Methylococcales</taxon>
        <taxon>Methylococcaceae</taxon>
        <taxon>Methylobacter</taxon>
    </lineage>
</organism>
<keyword evidence="3" id="KW-0966">Cell projection</keyword>
<dbReference type="EMBL" id="RYFG02000115">
    <property type="protein sequence ID" value="TRW90831.1"/>
    <property type="molecule type" value="Genomic_DNA"/>
</dbReference>
<evidence type="ECO:0000313" key="3">
    <source>
        <dbReference type="EMBL" id="TRW90831.1"/>
    </source>
</evidence>
<dbReference type="Pfam" id="PF02120">
    <property type="entry name" value="Flg_hook"/>
    <property type="match status" value="1"/>
</dbReference>
<protein>
    <submittedName>
        <fullName evidence="3">Flagellar hook-length control protein FliK</fullName>
    </submittedName>
</protein>
<feature type="region of interest" description="Disordered" evidence="1">
    <location>
        <begin position="420"/>
        <end position="439"/>
    </location>
</feature>